<evidence type="ECO:0000256" key="1">
    <source>
        <dbReference type="SAM" id="MobiDB-lite"/>
    </source>
</evidence>
<dbReference type="PANTHER" id="PTHR16148:SF14">
    <property type="entry name" value="MYND-TYPE DOMAIN-CONTAINING PROTEIN"/>
    <property type="match status" value="1"/>
</dbReference>
<name>A0A1E7FK53_9STRA</name>
<keyword evidence="2" id="KW-1133">Transmembrane helix</keyword>
<feature type="transmembrane region" description="Helical" evidence="2">
    <location>
        <begin position="48"/>
        <end position="71"/>
    </location>
</feature>
<organism evidence="3 4">
    <name type="scientific">Fragilariopsis cylindrus CCMP1102</name>
    <dbReference type="NCBI Taxonomy" id="635003"/>
    <lineage>
        <taxon>Eukaryota</taxon>
        <taxon>Sar</taxon>
        <taxon>Stramenopiles</taxon>
        <taxon>Ochrophyta</taxon>
        <taxon>Bacillariophyta</taxon>
        <taxon>Bacillariophyceae</taxon>
        <taxon>Bacillariophycidae</taxon>
        <taxon>Bacillariales</taxon>
        <taxon>Bacillariaceae</taxon>
        <taxon>Fragilariopsis</taxon>
    </lineage>
</organism>
<keyword evidence="2" id="KW-0812">Transmembrane</keyword>
<feature type="compositionally biased region" description="Low complexity" evidence="1">
    <location>
        <begin position="244"/>
        <end position="254"/>
    </location>
</feature>
<dbReference type="Proteomes" id="UP000095751">
    <property type="component" value="Unassembled WGS sequence"/>
</dbReference>
<feature type="region of interest" description="Disordered" evidence="1">
    <location>
        <begin position="198"/>
        <end position="217"/>
    </location>
</feature>
<feature type="compositionally biased region" description="Low complexity" evidence="1">
    <location>
        <begin position="1"/>
        <end position="20"/>
    </location>
</feature>
<gene>
    <name evidence="3" type="ORF">FRACYDRAFT_236837</name>
</gene>
<evidence type="ECO:0000313" key="3">
    <source>
        <dbReference type="EMBL" id="OEU18560.1"/>
    </source>
</evidence>
<feature type="transmembrane region" description="Helical" evidence="2">
    <location>
        <begin position="77"/>
        <end position="94"/>
    </location>
</feature>
<evidence type="ECO:0000256" key="2">
    <source>
        <dbReference type="SAM" id="Phobius"/>
    </source>
</evidence>
<dbReference type="KEGG" id="fcy:FRACYDRAFT_236837"/>
<keyword evidence="2" id="KW-0472">Membrane</keyword>
<feature type="region of interest" description="Disordered" evidence="1">
    <location>
        <begin position="227"/>
        <end position="254"/>
    </location>
</feature>
<dbReference type="AlphaFoldDB" id="A0A1E7FK53"/>
<dbReference type="InParanoid" id="A0A1E7FK53"/>
<reference evidence="3 4" key="1">
    <citation type="submission" date="2016-09" db="EMBL/GenBank/DDBJ databases">
        <title>Extensive genetic diversity and differential bi-allelic expression allows diatom success in the polar Southern Ocean.</title>
        <authorList>
            <consortium name="DOE Joint Genome Institute"/>
            <person name="Mock T."/>
            <person name="Otillar R.P."/>
            <person name="Strauss J."/>
            <person name="Dupont C."/>
            <person name="Frickenhaus S."/>
            <person name="Maumus F."/>
            <person name="Mcmullan M."/>
            <person name="Sanges R."/>
            <person name="Schmutz J."/>
            <person name="Toseland A."/>
            <person name="Valas R."/>
            <person name="Veluchamy A."/>
            <person name="Ward B.J."/>
            <person name="Allen A."/>
            <person name="Barry K."/>
            <person name="Falciatore A."/>
            <person name="Ferrante M."/>
            <person name="Fortunato A.E."/>
            <person name="Gloeckner G."/>
            <person name="Gruber A."/>
            <person name="Hipkin R."/>
            <person name="Janech M."/>
            <person name="Kroth P."/>
            <person name="Leese F."/>
            <person name="Lindquist E."/>
            <person name="Lyon B.R."/>
            <person name="Martin J."/>
            <person name="Mayer C."/>
            <person name="Parker M."/>
            <person name="Quesneville H."/>
            <person name="Raymond J."/>
            <person name="Uhlig C."/>
            <person name="Valentin K.U."/>
            <person name="Worden A.Z."/>
            <person name="Armbrust E.V."/>
            <person name="Bowler C."/>
            <person name="Green B."/>
            <person name="Moulton V."/>
            <person name="Van Oosterhout C."/>
            <person name="Grigoriev I."/>
        </authorList>
    </citation>
    <scope>NUCLEOTIDE SEQUENCE [LARGE SCALE GENOMIC DNA]</scope>
    <source>
        <strain evidence="3 4">CCMP1102</strain>
    </source>
</reference>
<evidence type="ECO:0000313" key="4">
    <source>
        <dbReference type="Proteomes" id="UP000095751"/>
    </source>
</evidence>
<feature type="compositionally biased region" description="Low complexity" evidence="1">
    <location>
        <begin position="204"/>
        <end position="217"/>
    </location>
</feature>
<feature type="compositionally biased region" description="Low complexity" evidence="1">
    <location>
        <begin position="308"/>
        <end position="346"/>
    </location>
</feature>
<accession>A0A1E7FK53</accession>
<dbReference type="OrthoDB" id="10652101at2759"/>
<dbReference type="PANTHER" id="PTHR16148">
    <property type="entry name" value="NF-KAPPA-B-REPRESSING FACTOR-RELATED"/>
    <property type="match status" value="1"/>
</dbReference>
<dbReference type="EMBL" id="KV784356">
    <property type="protein sequence ID" value="OEU18560.1"/>
    <property type="molecule type" value="Genomic_DNA"/>
</dbReference>
<keyword evidence="4" id="KW-1185">Reference proteome</keyword>
<protein>
    <submittedName>
        <fullName evidence="3">Uncharacterized protein</fullName>
    </submittedName>
</protein>
<feature type="region of interest" description="Disordered" evidence="1">
    <location>
        <begin position="303"/>
        <end position="346"/>
    </location>
</feature>
<feature type="transmembrane region" description="Helical" evidence="2">
    <location>
        <begin position="131"/>
        <end position="149"/>
    </location>
</feature>
<feature type="region of interest" description="Disordered" evidence="1">
    <location>
        <begin position="1"/>
        <end position="38"/>
    </location>
</feature>
<proteinExistence type="predicted"/>
<sequence length="524" mass="59229">MTRTTPSTTANTRSTTTDGTLNSNPCFRSNNNNNYTTTTPTKTRSISYILLLLRGPIIVFAVVISLLFPYIQEYCTVWVFMHFTIAVVGLLWICHDLKVIIESKTRDISNFLLNKIIVDDVLKVIYDPIDGIWACMVGTFIGASTIYGFNMNNEQKIELLQSSFYFLRNKYEAHTVLLEPGGCKKLLPNEVQQWLSTGAGAARTTSTPTSTTINNNNNEEEIQINNNNNNATTSIDPYTNNIGPYSPLSPSSYTSDCDVADIDDCDDDDDDDECRNYLDIFKEEEEYDDDDDNDLITSARELQHQQRTKTAAAAAATTTSSSRSKSNSSSNQQTDDNNNSDSNNNNRNKVAVFCKILQKMILQKLQPCAESLQQSQSKIENVGITSAMIAIGIQYIAFRQRRQQQQRQHQHQHQRSYYNNNMILPFPSSSLLGSIFCASIATMSFGTILSKEVILGNIYNKQTMQRSCYNITSRIVNRLKGQAKQIITIPKNKKERFIAAMFVLVLFCHNRRHRQGNHHHTTTQ</sequence>